<organism evidence="1">
    <name type="scientific">marine sediment metagenome</name>
    <dbReference type="NCBI Taxonomy" id="412755"/>
    <lineage>
        <taxon>unclassified sequences</taxon>
        <taxon>metagenomes</taxon>
        <taxon>ecological metagenomes</taxon>
    </lineage>
</organism>
<name>A0A0F9C4F1_9ZZZZ</name>
<reference evidence="1" key="1">
    <citation type="journal article" date="2015" name="Nature">
        <title>Complex archaea that bridge the gap between prokaryotes and eukaryotes.</title>
        <authorList>
            <person name="Spang A."/>
            <person name="Saw J.H."/>
            <person name="Jorgensen S.L."/>
            <person name="Zaremba-Niedzwiedzka K."/>
            <person name="Martijn J."/>
            <person name="Lind A.E."/>
            <person name="van Eijk R."/>
            <person name="Schleper C."/>
            <person name="Guy L."/>
            <person name="Ettema T.J."/>
        </authorList>
    </citation>
    <scope>NUCLEOTIDE SEQUENCE</scope>
</reference>
<dbReference type="EMBL" id="LAZR01046094">
    <property type="protein sequence ID" value="KKK97339.1"/>
    <property type="molecule type" value="Genomic_DNA"/>
</dbReference>
<dbReference type="AlphaFoldDB" id="A0A0F9C4F1"/>
<accession>A0A0F9C4F1</accession>
<proteinExistence type="predicted"/>
<protein>
    <submittedName>
        <fullName evidence="1">Uncharacterized protein</fullName>
    </submittedName>
</protein>
<sequence length="156" mass="17368">MRRIKIYVCLMLALFLLLSMLTPAMATKYYEQNGEVYILYGSGKSNGASDGFPGRGNGVTMDDPDKGQTVSVFPAKGTTNFKPPTFYGQDKGLITIVDTVTGEAVAATDFLAQEMNLDRRLPGRGKLVTRTTYVLYEGCFTNFWGEKVCWKITFTW</sequence>
<comment type="caution">
    <text evidence="1">The sequence shown here is derived from an EMBL/GenBank/DDBJ whole genome shotgun (WGS) entry which is preliminary data.</text>
</comment>
<evidence type="ECO:0000313" key="1">
    <source>
        <dbReference type="EMBL" id="KKK97339.1"/>
    </source>
</evidence>
<gene>
    <name evidence="1" type="ORF">LCGC14_2653740</name>
</gene>